<keyword evidence="6 7" id="KW-0472">Membrane</keyword>
<comment type="similarity">
    <text evidence="2">Belongs to the EMC6 family.</text>
</comment>
<dbReference type="GO" id="GO:0005789">
    <property type="term" value="C:endoplasmic reticulum membrane"/>
    <property type="evidence" value="ECO:0007669"/>
    <property type="project" value="UniProtKB-SubCell"/>
</dbReference>
<evidence type="ECO:0000256" key="2">
    <source>
        <dbReference type="ARBA" id="ARBA00009436"/>
    </source>
</evidence>
<dbReference type="EMBL" id="KZ303514">
    <property type="protein sequence ID" value="PIA14646.1"/>
    <property type="molecule type" value="Genomic_DNA"/>
</dbReference>
<keyword evidence="3 7" id="KW-0812">Transmembrane</keyword>
<dbReference type="OrthoDB" id="286395at2759"/>
<protein>
    <recommendedName>
        <fullName evidence="10">Rab5-interacting</fullName>
    </recommendedName>
</protein>
<reference evidence="8 9" key="1">
    <citation type="journal article" date="2015" name="Genome Biol. Evol.">
        <title>Phylogenomic analyses indicate that early fungi evolved digesting cell walls of algal ancestors of land plants.</title>
        <authorList>
            <person name="Chang Y."/>
            <person name="Wang S."/>
            <person name="Sekimoto S."/>
            <person name="Aerts A.L."/>
            <person name="Choi C."/>
            <person name="Clum A."/>
            <person name="LaButti K.M."/>
            <person name="Lindquist E.A."/>
            <person name="Yee Ngan C."/>
            <person name="Ohm R.A."/>
            <person name="Salamov A.A."/>
            <person name="Grigoriev I.V."/>
            <person name="Spatafora J.W."/>
            <person name="Berbee M.L."/>
        </authorList>
    </citation>
    <scope>NUCLEOTIDE SEQUENCE [LARGE SCALE GENOMIC DNA]</scope>
    <source>
        <strain evidence="8 9">NRRL 1564</strain>
    </source>
</reference>
<keyword evidence="9" id="KW-1185">Reference proteome</keyword>
<feature type="transmembrane region" description="Helical" evidence="7">
    <location>
        <begin position="36"/>
        <end position="55"/>
    </location>
</feature>
<evidence type="ECO:0008006" key="10">
    <source>
        <dbReference type="Google" id="ProtNLM"/>
    </source>
</evidence>
<evidence type="ECO:0000313" key="8">
    <source>
        <dbReference type="EMBL" id="PIA14646.1"/>
    </source>
</evidence>
<organism evidence="8 9">
    <name type="scientific">Coemansia reversa (strain ATCC 12441 / NRRL 1564)</name>
    <dbReference type="NCBI Taxonomy" id="763665"/>
    <lineage>
        <taxon>Eukaryota</taxon>
        <taxon>Fungi</taxon>
        <taxon>Fungi incertae sedis</taxon>
        <taxon>Zoopagomycota</taxon>
        <taxon>Kickxellomycotina</taxon>
        <taxon>Kickxellomycetes</taxon>
        <taxon>Kickxellales</taxon>
        <taxon>Kickxellaceae</taxon>
        <taxon>Coemansia</taxon>
    </lineage>
</organism>
<dbReference type="PANTHER" id="PTHR12906:SF0">
    <property type="entry name" value="GEL COMPLEX SUBUNIT OPTI"/>
    <property type="match status" value="1"/>
</dbReference>
<dbReference type="GO" id="GO:0005739">
    <property type="term" value="C:mitochondrion"/>
    <property type="evidence" value="ECO:0007669"/>
    <property type="project" value="GOC"/>
</dbReference>
<comment type="subcellular location">
    <subcellularLocation>
        <location evidence="1">Endoplasmic reticulum membrane</location>
        <topology evidence="1">Multi-pass membrane protein</topology>
    </subcellularLocation>
</comment>
<dbReference type="InterPro" id="IPR029008">
    <property type="entry name" value="EMC6-like"/>
</dbReference>
<dbReference type="PANTHER" id="PTHR12906">
    <property type="entry name" value="PROTEIN C20ORF24 RAB5-INTERACTING PROTEIN"/>
    <property type="match status" value="1"/>
</dbReference>
<dbReference type="GO" id="GO:0097250">
    <property type="term" value="P:mitochondrial respirasome assembly"/>
    <property type="evidence" value="ECO:0007669"/>
    <property type="project" value="InterPro"/>
</dbReference>
<evidence type="ECO:0000256" key="5">
    <source>
        <dbReference type="ARBA" id="ARBA00022989"/>
    </source>
</evidence>
<name>A0A2G5B6K0_COERN</name>
<accession>A0A2G5B6K0</accession>
<dbReference type="AlphaFoldDB" id="A0A2G5B6K0"/>
<feature type="transmembrane region" description="Helical" evidence="7">
    <location>
        <begin position="100"/>
        <end position="118"/>
    </location>
</feature>
<evidence type="ECO:0000256" key="7">
    <source>
        <dbReference type="SAM" id="Phobius"/>
    </source>
</evidence>
<evidence type="ECO:0000256" key="1">
    <source>
        <dbReference type="ARBA" id="ARBA00004477"/>
    </source>
</evidence>
<dbReference type="InterPro" id="IPR010742">
    <property type="entry name" value="RCAF1"/>
</dbReference>
<evidence type="ECO:0000313" key="9">
    <source>
        <dbReference type="Proteomes" id="UP000242474"/>
    </source>
</evidence>
<evidence type="ECO:0000256" key="4">
    <source>
        <dbReference type="ARBA" id="ARBA00022824"/>
    </source>
</evidence>
<keyword evidence="5 7" id="KW-1133">Transmembrane helix</keyword>
<proteinExistence type="inferred from homology"/>
<dbReference type="Pfam" id="PF07019">
    <property type="entry name" value="EMC6"/>
    <property type="match status" value="1"/>
</dbReference>
<evidence type="ECO:0000256" key="3">
    <source>
        <dbReference type="ARBA" id="ARBA00022692"/>
    </source>
</evidence>
<dbReference type="STRING" id="763665.A0A2G5B6K0"/>
<evidence type="ECO:0000256" key="6">
    <source>
        <dbReference type="ARBA" id="ARBA00023136"/>
    </source>
</evidence>
<sequence length="120" mass="13354">MPGNDNAQREQQQQLGLWQKAFIRDQTWRKDELRTVTFWTVAGFSLVLGCFFGLVNLHGLPCFIAFFAGSVAVPSIYWTSFLGVDEQDFGGKMEILGDSIGTGAAIFMLSWIALFTAIHS</sequence>
<dbReference type="Proteomes" id="UP000242474">
    <property type="component" value="Unassembled WGS sequence"/>
</dbReference>
<gene>
    <name evidence="8" type="ORF">COEREDRAFT_46378</name>
</gene>
<keyword evidence="4" id="KW-0256">Endoplasmic reticulum</keyword>
<feature type="transmembrane region" description="Helical" evidence="7">
    <location>
        <begin position="62"/>
        <end position="80"/>
    </location>
</feature>